<evidence type="ECO:0000256" key="2">
    <source>
        <dbReference type="ARBA" id="ARBA00004370"/>
    </source>
</evidence>
<dbReference type="EMBL" id="FNCS01000003">
    <property type="protein sequence ID" value="SDG52950.1"/>
    <property type="molecule type" value="Genomic_DNA"/>
</dbReference>
<keyword evidence="6 11" id="KW-0812">Transmembrane</keyword>
<sequence length="464" mass="50180">MTITGIRQRRRFSLFWRLSGIIAIVLLAGAGALTLAAYAYARTAADNAYDRLLIGAARQIADTLGAEAGAVSVDVPTSALETLSISRTDRVYYRVSAPDGSLVTGYEDLPLPEAEDPSDEAVVGDARYFGQDIRSASVWRYLSEQGATGWVRVTVAQTREARNALTLELTLGALVPVLAMSVLALVALMAAVQMGLRPLRRVERALRQRDPNDLTPLDVETPVEVDALIAAINRVMGRLSARLGAMQRYIETSAHQLRTPLTSIAAQVEMLDRAKDDKARATTIAKLRRRTVEVGRLANQLLSHATIIHRAEAMLVDIVDLRQIAQHAIADAVLETLERDLTVKLDAPKSPVYVRGDLVALREALRNLIENAVQHGAQSRVTVRVGETFGGPQISVFDDGPGIAESQWLHLRQRFVTGDIGGTGLGLAIVTDVATAHAATLELTRAETGDFGITMGFPHPEGHS</sequence>
<evidence type="ECO:0000256" key="10">
    <source>
        <dbReference type="ARBA" id="ARBA00023136"/>
    </source>
</evidence>
<dbReference type="Pfam" id="PF00512">
    <property type="entry name" value="HisKA"/>
    <property type="match status" value="1"/>
</dbReference>
<dbReference type="PANTHER" id="PTHR45436:SF1">
    <property type="entry name" value="SENSOR PROTEIN QSEC"/>
    <property type="match status" value="1"/>
</dbReference>
<dbReference type="STRING" id="440168.SAMN04487974_103385"/>
<dbReference type="PANTHER" id="PTHR45436">
    <property type="entry name" value="SENSOR HISTIDINE KINASE YKOH"/>
    <property type="match status" value="1"/>
</dbReference>
<evidence type="ECO:0000256" key="9">
    <source>
        <dbReference type="ARBA" id="ARBA00023012"/>
    </source>
</evidence>
<keyword evidence="5" id="KW-0808">Transferase</keyword>
<feature type="transmembrane region" description="Helical" evidence="11">
    <location>
        <begin position="169"/>
        <end position="192"/>
    </location>
</feature>
<dbReference type="InterPro" id="IPR004358">
    <property type="entry name" value="Sig_transdc_His_kin-like_C"/>
</dbReference>
<dbReference type="InterPro" id="IPR036097">
    <property type="entry name" value="HisK_dim/P_sf"/>
</dbReference>
<dbReference type="SUPFAM" id="SSF47384">
    <property type="entry name" value="Homodimeric domain of signal transducing histidine kinase"/>
    <property type="match status" value="1"/>
</dbReference>
<dbReference type="OrthoDB" id="8673316at2"/>
<evidence type="ECO:0000313" key="15">
    <source>
        <dbReference type="Proteomes" id="UP000199495"/>
    </source>
</evidence>
<keyword evidence="7 14" id="KW-0418">Kinase</keyword>
<dbReference type="Proteomes" id="UP000199495">
    <property type="component" value="Unassembled WGS sequence"/>
</dbReference>
<evidence type="ECO:0000256" key="4">
    <source>
        <dbReference type="ARBA" id="ARBA00022553"/>
    </source>
</evidence>
<dbReference type="SMART" id="SM00388">
    <property type="entry name" value="HisKA"/>
    <property type="match status" value="1"/>
</dbReference>
<feature type="transmembrane region" description="Helical" evidence="11">
    <location>
        <begin position="21"/>
        <end position="41"/>
    </location>
</feature>
<evidence type="ECO:0000256" key="5">
    <source>
        <dbReference type="ARBA" id="ARBA00022679"/>
    </source>
</evidence>
<gene>
    <name evidence="14" type="ORF">SAMN04487974_103385</name>
</gene>
<dbReference type="Pfam" id="PF00672">
    <property type="entry name" value="HAMP"/>
    <property type="match status" value="1"/>
</dbReference>
<dbReference type="PROSITE" id="PS50109">
    <property type="entry name" value="HIS_KIN"/>
    <property type="match status" value="1"/>
</dbReference>
<dbReference type="SUPFAM" id="SSF55874">
    <property type="entry name" value="ATPase domain of HSP90 chaperone/DNA topoisomerase II/histidine kinase"/>
    <property type="match status" value="1"/>
</dbReference>
<dbReference type="GO" id="GO:0005886">
    <property type="term" value="C:plasma membrane"/>
    <property type="evidence" value="ECO:0007669"/>
    <property type="project" value="TreeGrafter"/>
</dbReference>
<dbReference type="Gene3D" id="3.30.565.10">
    <property type="entry name" value="Histidine kinase-like ATPase, C-terminal domain"/>
    <property type="match status" value="1"/>
</dbReference>
<dbReference type="PRINTS" id="PR00344">
    <property type="entry name" value="BCTRLSENSOR"/>
</dbReference>
<dbReference type="SMART" id="SM00387">
    <property type="entry name" value="HATPase_c"/>
    <property type="match status" value="1"/>
</dbReference>
<dbReference type="InterPro" id="IPR005467">
    <property type="entry name" value="His_kinase_dom"/>
</dbReference>
<dbReference type="InterPro" id="IPR003661">
    <property type="entry name" value="HisK_dim/P_dom"/>
</dbReference>
<reference evidence="14 15" key="1">
    <citation type="submission" date="2016-10" db="EMBL/GenBank/DDBJ databases">
        <authorList>
            <person name="de Groot N.N."/>
        </authorList>
    </citation>
    <scope>NUCLEOTIDE SEQUENCE [LARGE SCALE GENOMIC DNA]</scope>
    <source>
        <strain evidence="14 15">CGMCC 1.10267</strain>
    </source>
</reference>
<comment type="subcellular location">
    <subcellularLocation>
        <location evidence="2">Membrane</location>
    </subcellularLocation>
</comment>
<keyword evidence="15" id="KW-1185">Reference proteome</keyword>
<organism evidence="14 15">
    <name type="scientific">Pelagibacterium luteolum</name>
    <dbReference type="NCBI Taxonomy" id="440168"/>
    <lineage>
        <taxon>Bacteria</taxon>
        <taxon>Pseudomonadati</taxon>
        <taxon>Pseudomonadota</taxon>
        <taxon>Alphaproteobacteria</taxon>
        <taxon>Hyphomicrobiales</taxon>
        <taxon>Devosiaceae</taxon>
        <taxon>Pelagibacterium</taxon>
    </lineage>
</organism>
<evidence type="ECO:0000313" key="14">
    <source>
        <dbReference type="EMBL" id="SDG52950.1"/>
    </source>
</evidence>
<keyword evidence="8 11" id="KW-1133">Transmembrane helix</keyword>
<accession>A0A1G7V1V5</accession>
<dbReference type="Gene3D" id="1.10.287.130">
    <property type="match status" value="1"/>
</dbReference>
<feature type="domain" description="Histidine kinase" evidence="12">
    <location>
        <begin position="252"/>
        <end position="461"/>
    </location>
</feature>
<keyword evidence="9" id="KW-0902">Two-component regulatory system</keyword>
<dbReference type="GO" id="GO:0000155">
    <property type="term" value="F:phosphorelay sensor kinase activity"/>
    <property type="evidence" value="ECO:0007669"/>
    <property type="project" value="InterPro"/>
</dbReference>
<dbReference type="InterPro" id="IPR003594">
    <property type="entry name" value="HATPase_dom"/>
</dbReference>
<name>A0A1G7V1V5_9HYPH</name>
<evidence type="ECO:0000256" key="7">
    <source>
        <dbReference type="ARBA" id="ARBA00022777"/>
    </source>
</evidence>
<dbReference type="InterPro" id="IPR050428">
    <property type="entry name" value="TCS_sensor_his_kinase"/>
</dbReference>
<evidence type="ECO:0000259" key="12">
    <source>
        <dbReference type="PROSITE" id="PS50109"/>
    </source>
</evidence>
<dbReference type="PROSITE" id="PS50885">
    <property type="entry name" value="HAMP"/>
    <property type="match status" value="1"/>
</dbReference>
<dbReference type="InterPro" id="IPR036890">
    <property type="entry name" value="HATPase_C_sf"/>
</dbReference>
<dbReference type="CDD" id="cd00082">
    <property type="entry name" value="HisKA"/>
    <property type="match status" value="1"/>
</dbReference>
<proteinExistence type="predicted"/>
<dbReference type="Pfam" id="PF08521">
    <property type="entry name" value="2CSK_N"/>
    <property type="match status" value="1"/>
</dbReference>
<dbReference type="EC" id="2.7.13.3" evidence="3"/>
<evidence type="ECO:0000256" key="3">
    <source>
        <dbReference type="ARBA" id="ARBA00012438"/>
    </source>
</evidence>
<dbReference type="InterPro" id="IPR003660">
    <property type="entry name" value="HAMP_dom"/>
</dbReference>
<evidence type="ECO:0000259" key="13">
    <source>
        <dbReference type="PROSITE" id="PS50885"/>
    </source>
</evidence>
<keyword evidence="4" id="KW-0597">Phosphoprotein</keyword>
<dbReference type="Pfam" id="PF02518">
    <property type="entry name" value="HATPase_c"/>
    <property type="match status" value="1"/>
</dbReference>
<feature type="domain" description="HAMP" evidence="13">
    <location>
        <begin position="193"/>
        <end position="244"/>
    </location>
</feature>
<protein>
    <recommendedName>
        <fullName evidence="3">histidine kinase</fullName>
        <ecNumber evidence="3">2.7.13.3</ecNumber>
    </recommendedName>
</protein>
<evidence type="ECO:0000256" key="1">
    <source>
        <dbReference type="ARBA" id="ARBA00000085"/>
    </source>
</evidence>
<dbReference type="InterPro" id="IPR013727">
    <property type="entry name" value="2CSK_N"/>
</dbReference>
<dbReference type="RefSeq" id="WP_090594629.1">
    <property type="nucleotide sequence ID" value="NZ_FNCS01000003.1"/>
</dbReference>
<keyword evidence="10 11" id="KW-0472">Membrane</keyword>
<dbReference type="AlphaFoldDB" id="A0A1G7V1V5"/>
<comment type="catalytic activity">
    <reaction evidence="1">
        <text>ATP + protein L-histidine = ADP + protein N-phospho-L-histidine.</text>
        <dbReference type="EC" id="2.7.13.3"/>
    </reaction>
</comment>
<evidence type="ECO:0000256" key="8">
    <source>
        <dbReference type="ARBA" id="ARBA00022989"/>
    </source>
</evidence>
<evidence type="ECO:0000256" key="11">
    <source>
        <dbReference type="SAM" id="Phobius"/>
    </source>
</evidence>
<evidence type="ECO:0000256" key="6">
    <source>
        <dbReference type="ARBA" id="ARBA00022692"/>
    </source>
</evidence>